<dbReference type="InterPro" id="IPR040623">
    <property type="entry name" value="RPN2_C"/>
</dbReference>
<dbReference type="AlphaFoldDB" id="A0A139AVR6"/>
<dbReference type="GO" id="GO:0042176">
    <property type="term" value="P:regulation of protein catabolic process"/>
    <property type="evidence" value="ECO:0007669"/>
    <property type="project" value="UniProtKB-UniRule"/>
</dbReference>
<organism evidence="10 11">
    <name type="scientific">Gonapodya prolifera (strain JEL478)</name>
    <name type="common">Monoblepharis prolifera</name>
    <dbReference type="NCBI Taxonomy" id="1344416"/>
    <lineage>
        <taxon>Eukaryota</taxon>
        <taxon>Fungi</taxon>
        <taxon>Fungi incertae sedis</taxon>
        <taxon>Chytridiomycota</taxon>
        <taxon>Chytridiomycota incertae sedis</taxon>
        <taxon>Monoblepharidomycetes</taxon>
        <taxon>Monoblepharidales</taxon>
        <taxon>Gonapodyaceae</taxon>
        <taxon>Gonapodya</taxon>
    </lineage>
</organism>
<evidence type="ECO:0000259" key="8">
    <source>
        <dbReference type="Pfam" id="PF18004"/>
    </source>
</evidence>
<accession>A0A139AVR6</accession>
<dbReference type="Pfam" id="PF18004">
    <property type="entry name" value="RPN2_C"/>
    <property type="match status" value="1"/>
</dbReference>
<gene>
    <name evidence="10" type="ORF">M427DRAFT_107756</name>
</gene>
<keyword evidence="11" id="KW-1185">Reference proteome</keyword>
<dbReference type="InterPro" id="IPR011989">
    <property type="entry name" value="ARM-like"/>
</dbReference>
<feature type="region of interest" description="Disordered" evidence="7">
    <location>
        <begin position="286"/>
        <end position="316"/>
    </location>
</feature>
<dbReference type="GO" id="GO:0043161">
    <property type="term" value="P:proteasome-mediated ubiquitin-dependent protein catabolic process"/>
    <property type="evidence" value="ECO:0007669"/>
    <property type="project" value="EnsemblFungi"/>
</dbReference>
<dbReference type="PANTHER" id="PTHR10943:SF2">
    <property type="entry name" value="26S PROTEASOME NON-ATPASE REGULATORY SUBUNIT 1"/>
    <property type="match status" value="1"/>
</dbReference>
<dbReference type="InterPro" id="IPR016024">
    <property type="entry name" value="ARM-type_fold"/>
</dbReference>
<dbReference type="Proteomes" id="UP000070544">
    <property type="component" value="Unassembled WGS sequence"/>
</dbReference>
<evidence type="ECO:0000256" key="7">
    <source>
        <dbReference type="SAM" id="MobiDB-lite"/>
    </source>
</evidence>
<reference evidence="10 11" key="1">
    <citation type="journal article" date="2015" name="Genome Biol. Evol.">
        <title>Phylogenomic analyses indicate that early fungi evolved digesting cell walls of algal ancestors of land plants.</title>
        <authorList>
            <person name="Chang Y."/>
            <person name="Wang S."/>
            <person name="Sekimoto S."/>
            <person name="Aerts A.L."/>
            <person name="Choi C."/>
            <person name="Clum A."/>
            <person name="LaButti K.M."/>
            <person name="Lindquist E.A."/>
            <person name="Yee Ngan C."/>
            <person name="Ohm R.A."/>
            <person name="Salamov A.A."/>
            <person name="Grigoriev I.V."/>
            <person name="Spatafora J.W."/>
            <person name="Berbee M.L."/>
        </authorList>
    </citation>
    <scope>NUCLEOTIDE SEQUENCE [LARGE SCALE GENOMIC DNA]</scope>
    <source>
        <strain evidence="10 11">JEL478</strain>
    </source>
</reference>
<dbReference type="GO" id="GO:0008540">
    <property type="term" value="C:proteasome regulatory particle, base subcomplex"/>
    <property type="evidence" value="ECO:0007669"/>
    <property type="project" value="UniProtKB-UniRule"/>
</dbReference>
<feature type="domain" description="26S proteasome regulatory subunit RPN2 C-terminal" evidence="8">
    <location>
        <begin position="800"/>
        <end position="970"/>
    </location>
</feature>
<name>A0A139AVR6_GONPJ</name>
<evidence type="ECO:0000256" key="1">
    <source>
        <dbReference type="ARBA" id="ARBA00002187"/>
    </source>
</evidence>
<feature type="region of interest" description="Disordered" evidence="7">
    <location>
        <begin position="855"/>
        <end position="924"/>
    </location>
</feature>
<proteinExistence type="inferred from homology"/>
<dbReference type="PIRSF" id="PIRSF015947">
    <property type="entry name" value="26S_Psome_Rpn2"/>
    <property type="match status" value="1"/>
</dbReference>
<dbReference type="STRING" id="1344416.A0A139AVR6"/>
<evidence type="ECO:0000256" key="6">
    <source>
        <dbReference type="PIRNR" id="PIRNR015947"/>
    </source>
</evidence>
<dbReference type="Pfam" id="PF21505">
    <property type="entry name" value="RPN2_N"/>
    <property type="match status" value="1"/>
</dbReference>
<keyword evidence="5 6" id="KW-0647">Proteasome</keyword>
<dbReference type="Pfam" id="PF13646">
    <property type="entry name" value="HEAT_2"/>
    <property type="match status" value="1"/>
</dbReference>
<feature type="compositionally biased region" description="Basic and acidic residues" evidence="7">
    <location>
        <begin position="858"/>
        <end position="919"/>
    </location>
</feature>
<dbReference type="OMA" id="IMFGRQE"/>
<dbReference type="GO" id="GO:0004175">
    <property type="term" value="F:endopeptidase activity"/>
    <property type="evidence" value="ECO:0007669"/>
    <property type="project" value="EnsemblFungi"/>
</dbReference>
<dbReference type="GO" id="GO:0030234">
    <property type="term" value="F:enzyme regulator activity"/>
    <property type="evidence" value="ECO:0007669"/>
    <property type="project" value="UniProtKB-UniRule"/>
</dbReference>
<dbReference type="GO" id="GO:0031625">
    <property type="term" value="F:ubiquitin protein ligase binding"/>
    <property type="evidence" value="ECO:0007669"/>
    <property type="project" value="EnsemblFungi"/>
</dbReference>
<dbReference type="SUPFAM" id="SSF48371">
    <property type="entry name" value="ARM repeat"/>
    <property type="match status" value="1"/>
</dbReference>
<dbReference type="OrthoDB" id="261572at2759"/>
<feature type="region of interest" description="Disordered" evidence="7">
    <location>
        <begin position="967"/>
        <end position="999"/>
    </location>
</feature>
<evidence type="ECO:0000313" key="10">
    <source>
        <dbReference type="EMBL" id="KXS20828.1"/>
    </source>
</evidence>
<feature type="domain" description="26S proteasome non-ATPase regulatory subunit 1/RPN2 N-terminal" evidence="9">
    <location>
        <begin position="4"/>
        <end position="277"/>
    </location>
</feature>
<evidence type="ECO:0000256" key="3">
    <source>
        <dbReference type="ARBA" id="ARBA00015684"/>
    </source>
</evidence>
<dbReference type="GO" id="GO:0005634">
    <property type="term" value="C:nucleus"/>
    <property type="evidence" value="ECO:0007669"/>
    <property type="project" value="EnsemblFungi"/>
</dbReference>
<dbReference type="PANTHER" id="PTHR10943">
    <property type="entry name" value="26S PROTEASOME NON-ATPASE REGULATORY SUBUNIT"/>
    <property type="match status" value="1"/>
</dbReference>
<dbReference type="GO" id="GO:0043248">
    <property type="term" value="P:proteasome assembly"/>
    <property type="evidence" value="ECO:0007669"/>
    <property type="project" value="EnsemblFungi"/>
</dbReference>
<evidence type="ECO:0000259" key="9">
    <source>
        <dbReference type="Pfam" id="PF21505"/>
    </source>
</evidence>
<dbReference type="GO" id="GO:0034515">
    <property type="term" value="C:proteasome storage granule"/>
    <property type="evidence" value="ECO:0007669"/>
    <property type="project" value="EnsemblFungi"/>
</dbReference>
<evidence type="ECO:0000313" key="11">
    <source>
        <dbReference type="Proteomes" id="UP000070544"/>
    </source>
</evidence>
<dbReference type="InterPro" id="IPR048570">
    <property type="entry name" value="PSMD1_RPN2_N"/>
</dbReference>
<comment type="function">
    <text evidence="1 6">Acts as a regulatory subunit of the 26S proteasome which is involved in the ATP-dependent degradation of ubiquitinated proteins.</text>
</comment>
<dbReference type="InterPro" id="IPR002015">
    <property type="entry name" value="Proteasome/cyclosome_rpt"/>
</dbReference>
<dbReference type="Gene3D" id="1.25.10.10">
    <property type="entry name" value="Leucine-rich Repeat Variant"/>
    <property type="match status" value="1"/>
</dbReference>
<comment type="similarity">
    <text evidence="2 6">Belongs to the proteasome subunit S1 family.</text>
</comment>
<dbReference type="Pfam" id="PF01851">
    <property type="entry name" value="PC_rep"/>
    <property type="match status" value="2"/>
</dbReference>
<feature type="compositionally biased region" description="Basic and acidic residues" evidence="7">
    <location>
        <begin position="298"/>
        <end position="316"/>
    </location>
</feature>
<evidence type="ECO:0000256" key="5">
    <source>
        <dbReference type="ARBA" id="ARBA00022942"/>
    </source>
</evidence>
<dbReference type="FunFam" id="1.25.10.10:FF:000017">
    <property type="entry name" value="26S proteasome non-ATPase regulatory subunit 1"/>
    <property type="match status" value="1"/>
</dbReference>
<dbReference type="EMBL" id="KQ965734">
    <property type="protein sequence ID" value="KXS20828.1"/>
    <property type="molecule type" value="Genomic_DNA"/>
</dbReference>
<dbReference type="InterPro" id="IPR016642">
    <property type="entry name" value="26S_Psome_Rpn2"/>
</dbReference>
<sequence>MVLTSAAGLLALLDEPEQELRVYSLQKLNLLVDQFWAETADSVSKIESLSEDPGFPHRELASLVASKVYYHLGELDESLSFALGSGKLFDPLGSGEYEETMTARALDKYIELRIQQYDDASVSVDPRLESIVNGMFGRCHEDGEWKQAVGIALESRRLDALENVVRKSPRPRELLGYVLDASSTVVQNADFRSKVLRLLVTLLTSLPEPDHLATVQCLVLLDDAVAVADLLQTLVHKSTSGSPEAETALLTALQIAFDLEESATQDFLGRLLQTLPAGPVGERAVAEPVPAGASSTVEAEKKDDADAMDTDEPKGAEAKAIDPLASANAEAFGRIRGILAGDMSIKLYLEFLFRNNRTDLLILKTTKNALDSRNSMFHSAVTFANAFMNAGTTSDEFLRQNLDWLMRATNWSKFSATAALGVLHRGQLTQGKTLLGPYLPQPGVTTSNYSEGGALFALGLIHANHGAGVLDYLSQELKNTPSGSEIIQHGAALGLGVAGMASANDDIYEQLKGVLFSDSAVAGEAAGLAMGLVMLGTASQKALDEMLQYARETQHEKIIRGLAVGIALLMYGKEEAADVLIEQLAEDKDPILRYGGIYTVALAYAGTSNNKAIKRLLHVAVSDVNDDVRRAAVIALGFVLCRNPKQVPRIVQLLAESYNPHVRYGAVLALGLSCAGTGMPEALSLVEPMLKDPVDYVRQGALIASAMILIQHNETQTPAVATTRKLYEKIISDKHEDQMAKFGAVLGQGIIDAGGRNVTISLQSRSGLLNMVSVVGAAVFTQFWYWFPLTHFLSLSFTPTALIGLDKDLKIPKFEFISNAKPSLFAYPTPTKVPTQEKVEKVAAAVLSTTAKAKARAKKAEKDKGDAMDTDKKDDKMDVEKKEGESEKKDGEGEKKEGDGDKGKEDEKESEKKKKEPKFETLQNVSRVVPQQLKYVVFKEDSRYTPIKKTITGGITLMTDRTPSDTAEFIDFSTPTPAAPATTEKEPDPPEPFAYPFDD</sequence>
<protein>
    <recommendedName>
        <fullName evidence="3 6">26S proteasome regulatory subunit RPN2</fullName>
    </recommendedName>
</protein>
<evidence type="ECO:0000256" key="4">
    <source>
        <dbReference type="ARBA" id="ARBA00022737"/>
    </source>
</evidence>
<evidence type="ECO:0000256" key="2">
    <source>
        <dbReference type="ARBA" id="ARBA00006308"/>
    </source>
</evidence>
<keyword evidence="4" id="KW-0677">Repeat</keyword>